<feature type="transmembrane region" description="Helical" evidence="1">
    <location>
        <begin position="159"/>
        <end position="183"/>
    </location>
</feature>
<evidence type="ECO:0000313" key="3">
    <source>
        <dbReference type="Proteomes" id="UP000006903"/>
    </source>
</evidence>
<organism evidence="2 3">
    <name type="scientific">Desulfurococcus amylolyticus (strain DSM 18924 / JCM 16383 / VKM B-2413 / 1221n)</name>
    <name type="common">Desulfurococcus kamchatkensis</name>
    <dbReference type="NCBI Taxonomy" id="490899"/>
    <lineage>
        <taxon>Archaea</taxon>
        <taxon>Thermoproteota</taxon>
        <taxon>Thermoprotei</taxon>
        <taxon>Desulfurococcales</taxon>
        <taxon>Desulfurococcaceae</taxon>
        <taxon>Desulfurococcus</taxon>
    </lineage>
</organism>
<dbReference type="EMBL" id="CP001140">
    <property type="protein sequence ID" value="ACL10409.1"/>
    <property type="molecule type" value="Genomic_DNA"/>
</dbReference>
<evidence type="ECO:0000313" key="2">
    <source>
        <dbReference type="EMBL" id="ACL10409.1"/>
    </source>
</evidence>
<sequence length="389" mass="44043">MSTTKKKSFFTLVNLILLLLFLGKLIFSPVALVVVTDDSMQPKLHRGDLVLLLATYLVNYAPGDVVLWCIDDLRSACCLHLLVNSSSEHVVTAGLSNSVPDTPVPKQLVYYKAVFSVPLLLWLPLVALLYAYNLHYFYRSYVLRVYSLRHPRDHILTGVIKDMIYVSMLVALVNSMFIGSAYIDQSPPQYNIPVVSLVSRSLDLSEGRAYVTLNTSVYLVRNASCSLDDKTPLEVEYVQVGELANITIHIPRDYFSKLWANASERKPPLTTPPASVYQSFGYNCTVHFDKGYLESAFIESFTWKEPEVYVKEWSILVITNPNPVNLNATIVIYDVSRTRIVSQFNVSINYLSSYSVDLRELVGEKGSYEVRIYYEFLGSLRVRGVRVDL</sequence>
<dbReference type="HOGENOM" id="CLU_695626_0_0_2"/>
<dbReference type="AlphaFoldDB" id="B8D3E0"/>
<keyword evidence="1" id="KW-1133">Transmembrane helix</keyword>
<dbReference type="STRING" id="490899.DKAM_0080"/>
<dbReference type="eggNOG" id="arCOG01739">
    <property type="taxonomic scope" value="Archaea"/>
</dbReference>
<accession>B8D3E0</accession>
<gene>
    <name evidence="2" type="ordered locus">DKAM_0080</name>
</gene>
<feature type="transmembrane region" description="Helical" evidence="1">
    <location>
        <begin position="12"/>
        <end position="35"/>
    </location>
</feature>
<keyword evidence="1" id="KW-0812">Transmembrane</keyword>
<name>B8D3E0_DESA1</name>
<dbReference type="CDD" id="cd06462">
    <property type="entry name" value="Peptidase_S24_S26"/>
    <property type="match status" value="1"/>
</dbReference>
<reference evidence="2 3" key="1">
    <citation type="journal article" date="2009" name="J. Bacteriol.">
        <title>Complete genome sequence of the anaerobic, protein-degrading hyperthermophilic crenarchaeon Desulfurococcus kamchatkensis.</title>
        <authorList>
            <person name="Ravin N.V."/>
            <person name="Mardanov A.V."/>
            <person name="Beletsky A.V."/>
            <person name="Kublanov I.V."/>
            <person name="Kolganova T.V."/>
            <person name="Lebedinsky A.V."/>
            <person name="Chernyh N.A."/>
            <person name="Bonch-Osmolovskaya E.A."/>
            <person name="Skryabin K.G."/>
        </authorList>
    </citation>
    <scope>NUCLEOTIDE SEQUENCE [LARGE SCALE GENOMIC DNA]</scope>
    <source>
        <strain evidence="3">DSM 18924 / JCM 16383 / VKM B-2413 / 1221n</strain>
    </source>
</reference>
<keyword evidence="1" id="KW-0472">Membrane</keyword>
<evidence type="ECO:0000256" key="1">
    <source>
        <dbReference type="SAM" id="Phobius"/>
    </source>
</evidence>
<dbReference type="Proteomes" id="UP000006903">
    <property type="component" value="Chromosome"/>
</dbReference>
<evidence type="ECO:0008006" key="4">
    <source>
        <dbReference type="Google" id="ProtNLM"/>
    </source>
</evidence>
<proteinExistence type="predicted"/>
<feature type="transmembrane region" description="Helical" evidence="1">
    <location>
        <begin position="119"/>
        <end position="138"/>
    </location>
</feature>
<dbReference type="KEGG" id="dka:DKAM_0080"/>
<protein>
    <recommendedName>
        <fullName evidence="4">Signal peptidase I</fullName>
    </recommendedName>
</protein>